<keyword evidence="2" id="KW-0732">Signal</keyword>
<evidence type="ECO:0000313" key="4">
    <source>
        <dbReference type="Proteomes" id="UP000448575"/>
    </source>
</evidence>
<accession>A0A6N9HME3</accession>
<dbReference type="RefSeq" id="WP_161027634.1">
    <property type="nucleotide sequence ID" value="NZ_WWCJ01000019.1"/>
</dbReference>
<gene>
    <name evidence="3" type="ORF">GTP41_21530</name>
</gene>
<sequence length="112" mass="11469">MIRVIVLWLMLVAVPFQAVAAAGMQLCGVALPAPQASAHDHAAMQADSHHDCGTSAKCSSMGDCCLGAALAYATPQAATAPQPGTRLRLSDPAPPSPVDLALPKRPPRATFA</sequence>
<reference evidence="3 4" key="1">
    <citation type="submission" date="2019-12" db="EMBL/GenBank/DDBJ databases">
        <title>Novel species isolated from a subtropical stream in China.</title>
        <authorList>
            <person name="Lu H."/>
        </authorList>
    </citation>
    <scope>NUCLEOTIDE SEQUENCE [LARGE SCALE GENOMIC DNA]</scope>
    <source>
        <strain evidence="3 4">DS3</strain>
    </source>
</reference>
<proteinExistence type="predicted"/>
<evidence type="ECO:0000313" key="3">
    <source>
        <dbReference type="EMBL" id="MYN04680.1"/>
    </source>
</evidence>
<dbReference type="Proteomes" id="UP000448575">
    <property type="component" value="Unassembled WGS sequence"/>
</dbReference>
<name>A0A6N9HME3_9BURK</name>
<protein>
    <recommendedName>
        <fullName evidence="5">DUF2946 domain-containing protein</fullName>
    </recommendedName>
</protein>
<dbReference type="AlphaFoldDB" id="A0A6N9HME3"/>
<feature type="signal peptide" evidence="2">
    <location>
        <begin position="1"/>
        <end position="20"/>
    </location>
</feature>
<comment type="caution">
    <text evidence="3">The sequence shown here is derived from an EMBL/GenBank/DDBJ whole genome shotgun (WGS) entry which is preliminary data.</text>
</comment>
<keyword evidence="4" id="KW-1185">Reference proteome</keyword>
<evidence type="ECO:0000256" key="2">
    <source>
        <dbReference type="SAM" id="SignalP"/>
    </source>
</evidence>
<evidence type="ECO:0008006" key="5">
    <source>
        <dbReference type="Google" id="ProtNLM"/>
    </source>
</evidence>
<dbReference type="EMBL" id="WWCJ01000019">
    <property type="protein sequence ID" value="MYN04680.1"/>
    <property type="molecule type" value="Genomic_DNA"/>
</dbReference>
<organism evidence="3 4">
    <name type="scientific">Pseudoduganella guangdongensis</name>
    <dbReference type="NCBI Taxonomy" id="2692179"/>
    <lineage>
        <taxon>Bacteria</taxon>
        <taxon>Pseudomonadati</taxon>
        <taxon>Pseudomonadota</taxon>
        <taxon>Betaproteobacteria</taxon>
        <taxon>Burkholderiales</taxon>
        <taxon>Oxalobacteraceae</taxon>
        <taxon>Telluria group</taxon>
        <taxon>Pseudoduganella</taxon>
    </lineage>
</organism>
<evidence type="ECO:0000256" key="1">
    <source>
        <dbReference type="SAM" id="MobiDB-lite"/>
    </source>
</evidence>
<feature type="region of interest" description="Disordered" evidence="1">
    <location>
        <begin position="80"/>
        <end position="112"/>
    </location>
</feature>
<feature type="chain" id="PRO_5026932829" description="DUF2946 domain-containing protein" evidence="2">
    <location>
        <begin position="21"/>
        <end position="112"/>
    </location>
</feature>